<feature type="domain" description="HTH tetR-type" evidence="5">
    <location>
        <begin position="36"/>
        <end position="96"/>
    </location>
</feature>
<evidence type="ECO:0000313" key="7">
    <source>
        <dbReference type="Proteomes" id="UP000319263"/>
    </source>
</evidence>
<dbReference type="Proteomes" id="UP000319263">
    <property type="component" value="Chromosome"/>
</dbReference>
<dbReference type="InterPro" id="IPR036271">
    <property type="entry name" value="Tet_transcr_reg_TetR-rel_C_sf"/>
</dbReference>
<dbReference type="KEGG" id="mik:FOE78_15010"/>
<dbReference type="Gene3D" id="1.10.357.10">
    <property type="entry name" value="Tetracycline Repressor, domain 2"/>
    <property type="match status" value="1"/>
</dbReference>
<keyword evidence="3" id="KW-0804">Transcription</keyword>
<dbReference type="PANTHER" id="PTHR30055">
    <property type="entry name" value="HTH-TYPE TRANSCRIPTIONAL REGULATOR RUTR"/>
    <property type="match status" value="1"/>
</dbReference>
<dbReference type="InterPro" id="IPR050109">
    <property type="entry name" value="HTH-type_TetR-like_transc_reg"/>
</dbReference>
<evidence type="ECO:0000259" key="5">
    <source>
        <dbReference type="PROSITE" id="PS50977"/>
    </source>
</evidence>
<evidence type="ECO:0000256" key="1">
    <source>
        <dbReference type="ARBA" id="ARBA00023015"/>
    </source>
</evidence>
<dbReference type="PANTHER" id="PTHR30055:SF220">
    <property type="entry name" value="TETR-FAMILY REGULATORY PROTEIN"/>
    <property type="match status" value="1"/>
</dbReference>
<protein>
    <submittedName>
        <fullName evidence="6">TetR/AcrR family transcriptional regulator</fullName>
    </submittedName>
</protein>
<accession>A0A516Q0V7</accession>
<dbReference type="EMBL" id="CP041692">
    <property type="protein sequence ID" value="QDP97060.1"/>
    <property type="molecule type" value="Genomic_DNA"/>
</dbReference>
<sequence>MFTPYTSVAGCQEPSDLDGRILVASSGAQRQGYHHGNLRQALLEAGLELTRNGGPSALAMREVTRRLGVSPNAAYRHFADRDSLLSAVAEQIQQQMVARMLTHASGGRTKVAARERLRAVGLGYIEFALREPGWFETAFGDIQPVDPAAGGHALPSPLTMLVSALDALVASGDLAETEREGAEWPCWSAVHGFALLALHGPLRGRPHDQLWPAAERTVDAVIAGLLL</sequence>
<evidence type="ECO:0000256" key="2">
    <source>
        <dbReference type="ARBA" id="ARBA00023125"/>
    </source>
</evidence>
<evidence type="ECO:0000256" key="4">
    <source>
        <dbReference type="PROSITE-ProRule" id="PRU00335"/>
    </source>
</evidence>
<dbReference type="GO" id="GO:0000976">
    <property type="term" value="F:transcription cis-regulatory region binding"/>
    <property type="evidence" value="ECO:0007669"/>
    <property type="project" value="TreeGrafter"/>
</dbReference>
<keyword evidence="7" id="KW-1185">Reference proteome</keyword>
<dbReference type="Pfam" id="PF13305">
    <property type="entry name" value="TetR_C_33"/>
    <property type="match status" value="1"/>
</dbReference>
<dbReference type="GO" id="GO:0003700">
    <property type="term" value="F:DNA-binding transcription factor activity"/>
    <property type="evidence" value="ECO:0007669"/>
    <property type="project" value="TreeGrafter"/>
</dbReference>
<dbReference type="SUPFAM" id="SSF48498">
    <property type="entry name" value="Tetracyclin repressor-like, C-terminal domain"/>
    <property type="match status" value="1"/>
</dbReference>
<keyword evidence="2 4" id="KW-0238">DNA-binding</keyword>
<dbReference type="InterPro" id="IPR001647">
    <property type="entry name" value="HTH_TetR"/>
</dbReference>
<reference evidence="6 7" key="1">
    <citation type="submission" date="2019-07" db="EMBL/GenBank/DDBJ databases">
        <title>Microlunatus dokdonensis sp. nov. isolated from the rhizospheric soil of the wild plant Elymus tsukushiensis.</title>
        <authorList>
            <person name="Ghim S.-Y."/>
            <person name="Hwang Y.-J."/>
            <person name="Son J.-S."/>
            <person name="Shin J.-H."/>
        </authorList>
    </citation>
    <scope>NUCLEOTIDE SEQUENCE [LARGE SCALE GENOMIC DNA]</scope>
    <source>
        <strain evidence="6 7">KUDC0627</strain>
    </source>
</reference>
<evidence type="ECO:0000256" key="3">
    <source>
        <dbReference type="ARBA" id="ARBA00023163"/>
    </source>
</evidence>
<dbReference type="AlphaFoldDB" id="A0A516Q0V7"/>
<dbReference type="Pfam" id="PF00440">
    <property type="entry name" value="TetR_N"/>
    <property type="match status" value="1"/>
</dbReference>
<dbReference type="InterPro" id="IPR025996">
    <property type="entry name" value="MT1864/Rv1816-like_C"/>
</dbReference>
<proteinExistence type="predicted"/>
<gene>
    <name evidence="6" type="ORF">FOE78_15010</name>
</gene>
<dbReference type="OrthoDB" id="3173376at2"/>
<dbReference type="SUPFAM" id="SSF46689">
    <property type="entry name" value="Homeodomain-like"/>
    <property type="match status" value="1"/>
</dbReference>
<dbReference type="InterPro" id="IPR009057">
    <property type="entry name" value="Homeodomain-like_sf"/>
</dbReference>
<keyword evidence="1" id="KW-0805">Transcription regulation</keyword>
<feature type="DNA-binding region" description="H-T-H motif" evidence="4">
    <location>
        <begin position="59"/>
        <end position="78"/>
    </location>
</feature>
<name>A0A516Q0V7_9ACTN</name>
<organism evidence="6 7">
    <name type="scientific">Microlunatus elymi</name>
    <dbReference type="NCBI Taxonomy" id="2596828"/>
    <lineage>
        <taxon>Bacteria</taxon>
        <taxon>Bacillati</taxon>
        <taxon>Actinomycetota</taxon>
        <taxon>Actinomycetes</taxon>
        <taxon>Propionibacteriales</taxon>
        <taxon>Propionibacteriaceae</taxon>
        <taxon>Microlunatus</taxon>
    </lineage>
</organism>
<dbReference type="PROSITE" id="PS50977">
    <property type="entry name" value="HTH_TETR_2"/>
    <property type="match status" value="1"/>
</dbReference>
<evidence type="ECO:0000313" key="6">
    <source>
        <dbReference type="EMBL" id="QDP97060.1"/>
    </source>
</evidence>